<keyword evidence="1" id="KW-0732">Signal</keyword>
<gene>
    <name evidence="2" type="ORF">DUT91_13305</name>
</gene>
<dbReference type="EMBL" id="QOZG01000005">
    <property type="protein sequence ID" value="RCS23535.1"/>
    <property type="molecule type" value="Genomic_DNA"/>
</dbReference>
<proteinExistence type="predicted"/>
<sequence>MKHFSAPRVIAALAVLAGATTAHAASLPMTAPLTTTLLTRVAGDCVAIGQRVASEQGGTLTKATPSVQNGKDMCVVVVLVPGRDGERPRRVEVAVPAN</sequence>
<reference evidence="2 3" key="1">
    <citation type="submission" date="2018-07" db="EMBL/GenBank/DDBJ databases">
        <title>The draft genome of Phyllobacterium salinisoli.</title>
        <authorList>
            <person name="Liu L."/>
            <person name="Li L."/>
            <person name="Zhang X."/>
            <person name="Liang L."/>
        </authorList>
    </citation>
    <scope>NUCLEOTIDE SEQUENCE [LARGE SCALE GENOMIC DNA]</scope>
    <source>
        <strain evidence="2 3">LLAN61</strain>
    </source>
</reference>
<feature type="signal peptide" evidence="1">
    <location>
        <begin position="1"/>
        <end position="24"/>
    </location>
</feature>
<comment type="caution">
    <text evidence="2">The sequence shown here is derived from an EMBL/GenBank/DDBJ whole genome shotgun (WGS) entry which is preliminary data.</text>
</comment>
<keyword evidence="3" id="KW-1185">Reference proteome</keyword>
<dbReference type="OrthoDB" id="8454730at2"/>
<accession>A0A368K4G5</accession>
<name>A0A368K4G5_9HYPH</name>
<dbReference type="RefSeq" id="WP_114441190.1">
    <property type="nucleotide sequence ID" value="NZ_QOZG01000005.1"/>
</dbReference>
<evidence type="ECO:0000256" key="1">
    <source>
        <dbReference type="SAM" id="SignalP"/>
    </source>
</evidence>
<dbReference type="Proteomes" id="UP000253420">
    <property type="component" value="Unassembled WGS sequence"/>
</dbReference>
<dbReference type="AlphaFoldDB" id="A0A368K4G5"/>
<feature type="chain" id="PRO_5016952163" evidence="1">
    <location>
        <begin position="25"/>
        <end position="98"/>
    </location>
</feature>
<evidence type="ECO:0000313" key="2">
    <source>
        <dbReference type="EMBL" id="RCS23535.1"/>
    </source>
</evidence>
<protein>
    <submittedName>
        <fullName evidence="2">Uncharacterized protein</fullName>
    </submittedName>
</protein>
<organism evidence="2 3">
    <name type="scientific">Phyllobacterium salinisoli</name>
    <dbReference type="NCBI Taxonomy" id="1899321"/>
    <lineage>
        <taxon>Bacteria</taxon>
        <taxon>Pseudomonadati</taxon>
        <taxon>Pseudomonadota</taxon>
        <taxon>Alphaproteobacteria</taxon>
        <taxon>Hyphomicrobiales</taxon>
        <taxon>Phyllobacteriaceae</taxon>
        <taxon>Phyllobacterium</taxon>
    </lineage>
</organism>
<evidence type="ECO:0000313" key="3">
    <source>
        <dbReference type="Proteomes" id="UP000253420"/>
    </source>
</evidence>